<organism evidence="15 16">
    <name type="scientific">Candidatus Methanomassiliicoccus intestinalis</name>
    <dbReference type="NCBI Taxonomy" id="1406512"/>
    <lineage>
        <taxon>Archaea</taxon>
        <taxon>Methanobacteriati</taxon>
        <taxon>Thermoplasmatota</taxon>
        <taxon>Thermoplasmata</taxon>
        <taxon>Methanomassiliicoccales</taxon>
        <taxon>Methanomassiliicoccaceae</taxon>
        <taxon>Methanomassiliicoccus</taxon>
    </lineage>
</organism>
<evidence type="ECO:0000256" key="7">
    <source>
        <dbReference type="ARBA" id="ARBA00022490"/>
    </source>
</evidence>
<sequence length="175" mass="19936">MQEIYILRLGHRPERDKRITTHVALTARAFGAKGIFVSTKDEVLENSIRSVVDRFGGDFTIETGTKWRDFMRKFDGIKVHLTMYGTHIDDEIPKVKADVRNKMLIVVGAEKVPPEVYQWADYNIGVGNQPHSEVAALAVFLDRYQDRQALQKDFEGNTTVIPCERGKNVVIKDSE</sequence>
<evidence type="ECO:0000256" key="10">
    <source>
        <dbReference type="ARBA" id="ARBA00022691"/>
    </source>
</evidence>
<dbReference type="AlphaFoldDB" id="A0A8J8PBV3"/>
<name>A0A8J8PBV3_9ARCH</name>
<dbReference type="GO" id="GO:0005737">
    <property type="term" value="C:cytoplasm"/>
    <property type="evidence" value="ECO:0007669"/>
    <property type="project" value="UniProtKB-SubCell"/>
</dbReference>
<dbReference type="InterPro" id="IPR029028">
    <property type="entry name" value="Alpha/beta_knot_MTases"/>
</dbReference>
<evidence type="ECO:0000313" key="16">
    <source>
        <dbReference type="Proteomes" id="UP000752814"/>
    </source>
</evidence>
<evidence type="ECO:0000256" key="8">
    <source>
        <dbReference type="ARBA" id="ARBA00022603"/>
    </source>
</evidence>
<protein>
    <recommendedName>
        <fullName evidence="6 14">tRNA (cytidine(56)-2'-O)-methyltransferase</fullName>
        <ecNumber evidence="5 14">2.1.1.206</ecNumber>
    </recommendedName>
    <alternativeName>
        <fullName evidence="12 14">tRNA ribose 2'-O-methyltransferase aTrm56</fullName>
    </alternativeName>
</protein>
<feature type="binding site" evidence="14">
    <location>
        <begin position="126"/>
        <end position="133"/>
    </location>
    <ligand>
        <name>S-adenosyl-L-methionine</name>
        <dbReference type="ChEBI" id="CHEBI:59789"/>
    </ligand>
</feature>
<evidence type="ECO:0000256" key="4">
    <source>
        <dbReference type="ARBA" id="ARBA00011738"/>
    </source>
</evidence>
<dbReference type="PIRSF" id="PIRSF016123">
    <property type="entry name" value="UCP016123"/>
    <property type="match status" value="1"/>
</dbReference>
<dbReference type="GO" id="GO:0106059">
    <property type="term" value="F:tRNA (cytidine(56)-2'-O)-methyltransferase activity"/>
    <property type="evidence" value="ECO:0007669"/>
    <property type="project" value="UniProtKB-EC"/>
</dbReference>
<accession>A0A8J8PBV3</accession>
<evidence type="ECO:0000256" key="5">
    <source>
        <dbReference type="ARBA" id="ARBA00012624"/>
    </source>
</evidence>
<keyword evidence="10 14" id="KW-0949">S-adenosyl-L-methionine</keyword>
<proteinExistence type="inferred from homology"/>
<dbReference type="InterPro" id="IPR029026">
    <property type="entry name" value="tRNA_m1G_MTases_N"/>
</dbReference>
<comment type="subcellular location">
    <subcellularLocation>
        <location evidence="2 14">Cytoplasm</location>
    </subcellularLocation>
</comment>
<evidence type="ECO:0000256" key="11">
    <source>
        <dbReference type="ARBA" id="ARBA00022694"/>
    </source>
</evidence>
<dbReference type="GO" id="GO:0002128">
    <property type="term" value="P:tRNA nucleoside ribose methylation"/>
    <property type="evidence" value="ECO:0007669"/>
    <property type="project" value="UniProtKB-UniRule"/>
</dbReference>
<comment type="function">
    <text evidence="1 14">Specifically catalyzes the AdoMet-dependent 2'-O-ribose methylation of cytidine at position 56 in tRNAs.</text>
</comment>
<feature type="binding site" evidence="14">
    <location>
        <begin position="108"/>
        <end position="112"/>
    </location>
    <ligand>
        <name>S-adenosyl-L-methionine</name>
        <dbReference type="ChEBI" id="CHEBI:59789"/>
    </ligand>
</feature>
<evidence type="ECO:0000256" key="2">
    <source>
        <dbReference type="ARBA" id="ARBA00004496"/>
    </source>
</evidence>
<dbReference type="SUPFAM" id="SSF75217">
    <property type="entry name" value="alpha/beta knot"/>
    <property type="match status" value="1"/>
</dbReference>
<feature type="binding site" evidence="14">
    <location>
        <position position="81"/>
    </location>
    <ligand>
        <name>S-adenosyl-L-methionine</name>
        <dbReference type="ChEBI" id="CHEBI:59789"/>
    </ligand>
</feature>
<evidence type="ECO:0000313" key="15">
    <source>
        <dbReference type="EMBL" id="TQS83980.1"/>
    </source>
</evidence>
<keyword evidence="8 14" id="KW-0489">Methyltransferase</keyword>
<reference evidence="15" key="1">
    <citation type="submission" date="2016-03" db="EMBL/GenBank/DDBJ databases">
        <authorList>
            <person name="Borrel G."/>
            <person name="Mccann A."/>
            <person name="O'Toole P.W."/>
        </authorList>
    </citation>
    <scope>NUCLEOTIDE SEQUENCE</scope>
    <source>
        <strain evidence="15">183</strain>
    </source>
</reference>
<evidence type="ECO:0000256" key="1">
    <source>
        <dbReference type="ARBA" id="ARBA00003959"/>
    </source>
</evidence>
<comment type="subunit">
    <text evidence="4 14">Homodimer.</text>
</comment>
<evidence type="ECO:0000256" key="9">
    <source>
        <dbReference type="ARBA" id="ARBA00022679"/>
    </source>
</evidence>
<evidence type="ECO:0000256" key="12">
    <source>
        <dbReference type="ARBA" id="ARBA00029826"/>
    </source>
</evidence>
<keyword evidence="11 14" id="KW-0819">tRNA processing</keyword>
<keyword evidence="9 14" id="KW-0808">Transferase</keyword>
<comment type="catalytic activity">
    <reaction evidence="13 14">
        <text>cytidine(56) in tRNA + S-adenosyl-L-methionine = 2'-O-methylcytidine(56) in tRNA + S-adenosyl-L-homocysteine + H(+)</text>
        <dbReference type="Rhea" id="RHEA:42968"/>
        <dbReference type="Rhea" id="RHEA-COMP:10308"/>
        <dbReference type="Rhea" id="RHEA-COMP:10309"/>
        <dbReference type="ChEBI" id="CHEBI:15378"/>
        <dbReference type="ChEBI" id="CHEBI:57856"/>
        <dbReference type="ChEBI" id="CHEBI:59789"/>
        <dbReference type="ChEBI" id="CHEBI:74495"/>
        <dbReference type="ChEBI" id="CHEBI:82748"/>
        <dbReference type="EC" id="2.1.1.206"/>
    </reaction>
</comment>
<dbReference type="HAMAP" id="MF_00077">
    <property type="entry name" value="tRNA_methyltr_aTrm56"/>
    <property type="match status" value="1"/>
</dbReference>
<dbReference type="PANTHER" id="PTHR42197:SF1">
    <property type="entry name" value="TRNA (CYTIDINE(56)-2'-O)-METHYLTRANSFERASE"/>
    <property type="match status" value="1"/>
</dbReference>
<dbReference type="Proteomes" id="UP000752814">
    <property type="component" value="Unassembled WGS sequence"/>
</dbReference>
<evidence type="ECO:0000256" key="14">
    <source>
        <dbReference type="HAMAP-Rule" id="MF_00077"/>
    </source>
</evidence>
<evidence type="ECO:0000256" key="6">
    <source>
        <dbReference type="ARBA" id="ARBA00013709"/>
    </source>
</evidence>
<dbReference type="EMBL" id="LVVT01000007">
    <property type="protein sequence ID" value="TQS83980.1"/>
    <property type="molecule type" value="Genomic_DNA"/>
</dbReference>
<keyword evidence="7 14" id="KW-0963">Cytoplasm</keyword>
<dbReference type="PANTHER" id="PTHR42197">
    <property type="entry name" value="TRNA (CYTIDINE(56)-2'-O)-METHYLTRANSFERASE"/>
    <property type="match status" value="1"/>
</dbReference>
<dbReference type="Gene3D" id="3.40.1280.10">
    <property type="match status" value="1"/>
</dbReference>
<comment type="similarity">
    <text evidence="3 14">Belongs to the aTrm56 family.</text>
</comment>
<gene>
    <name evidence="15" type="ORF">A3207_06555</name>
</gene>
<comment type="caution">
    <text evidence="15">The sequence shown here is derived from an EMBL/GenBank/DDBJ whole genome shotgun (WGS) entry which is preliminary data.</text>
</comment>
<dbReference type="CDD" id="cd18083">
    <property type="entry name" value="aTrm56-like"/>
    <property type="match status" value="1"/>
</dbReference>
<evidence type="ECO:0000256" key="3">
    <source>
        <dbReference type="ARBA" id="ARBA00010324"/>
    </source>
</evidence>
<dbReference type="NCBIfam" id="NF003048">
    <property type="entry name" value="PRK03958.1"/>
    <property type="match status" value="1"/>
</dbReference>
<dbReference type="EC" id="2.1.1.206" evidence="5 14"/>
<evidence type="ECO:0000256" key="13">
    <source>
        <dbReference type="ARBA" id="ARBA00047792"/>
    </source>
</evidence>
<dbReference type="InterPro" id="IPR002845">
    <property type="entry name" value="tRNA_mtfrase_aTrm56"/>
</dbReference>
<dbReference type="Pfam" id="PF01994">
    <property type="entry name" value="Trm56"/>
    <property type="match status" value="1"/>
</dbReference>